<dbReference type="Pfam" id="PF02767">
    <property type="entry name" value="DNA_pol3_beta_2"/>
    <property type="match status" value="1"/>
</dbReference>
<dbReference type="InterPro" id="IPR000551">
    <property type="entry name" value="MerR-type_HTH_dom"/>
</dbReference>
<gene>
    <name evidence="10" type="ORF">GCM10010357_43360</name>
</gene>
<organism evidence="10 11">
    <name type="scientific">Streptomyces luteireticuli</name>
    <dbReference type="NCBI Taxonomy" id="173858"/>
    <lineage>
        <taxon>Bacteria</taxon>
        <taxon>Bacillati</taxon>
        <taxon>Actinomycetota</taxon>
        <taxon>Actinomycetes</taxon>
        <taxon>Kitasatosporales</taxon>
        <taxon>Streptomycetaceae</taxon>
        <taxon>Streptomyces</taxon>
    </lineage>
</organism>
<dbReference type="SMART" id="SM00480">
    <property type="entry name" value="POL3Bc"/>
    <property type="match status" value="1"/>
</dbReference>
<dbReference type="InterPro" id="IPR009061">
    <property type="entry name" value="DNA-bd_dom_put_sf"/>
</dbReference>
<dbReference type="SUPFAM" id="SSF46955">
    <property type="entry name" value="Putative DNA-binding domain"/>
    <property type="match status" value="1"/>
</dbReference>
<evidence type="ECO:0000313" key="10">
    <source>
        <dbReference type="EMBL" id="GAA0417325.1"/>
    </source>
</evidence>
<dbReference type="RefSeq" id="WP_344026908.1">
    <property type="nucleotide sequence ID" value="NZ_BAAABX010000048.1"/>
</dbReference>
<keyword evidence="5" id="KW-0548">Nucleotidyltransferase</keyword>
<dbReference type="InterPro" id="IPR001001">
    <property type="entry name" value="DNA_polIII_beta"/>
</dbReference>
<dbReference type="PROSITE" id="PS50937">
    <property type="entry name" value="HTH_MERR_2"/>
    <property type="match status" value="1"/>
</dbReference>
<evidence type="ECO:0000256" key="6">
    <source>
        <dbReference type="ARBA" id="ARBA00022705"/>
    </source>
</evidence>
<evidence type="ECO:0000256" key="3">
    <source>
        <dbReference type="ARBA" id="ARBA00022490"/>
    </source>
</evidence>
<keyword evidence="4" id="KW-0808">Transferase</keyword>
<dbReference type="InterPro" id="IPR022637">
    <property type="entry name" value="DNA_polIII_beta_cen"/>
</dbReference>
<dbReference type="PROSITE" id="PS00552">
    <property type="entry name" value="HTH_MERR_1"/>
    <property type="match status" value="1"/>
</dbReference>
<proteinExistence type="inferred from homology"/>
<evidence type="ECO:0000256" key="4">
    <source>
        <dbReference type="ARBA" id="ARBA00022679"/>
    </source>
</evidence>
<keyword evidence="6" id="KW-0235">DNA replication</keyword>
<feature type="domain" description="HTH merR-type" evidence="9">
    <location>
        <begin position="8"/>
        <end position="78"/>
    </location>
</feature>
<dbReference type="SMART" id="SM00422">
    <property type="entry name" value="HTH_MERR"/>
    <property type="match status" value="1"/>
</dbReference>
<dbReference type="PANTHER" id="PTHR30478:SF0">
    <property type="entry name" value="BETA SLIDING CLAMP"/>
    <property type="match status" value="1"/>
</dbReference>
<evidence type="ECO:0000256" key="8">
    <source>
        <dbReference type="ARBA" id="ARBA00023125"/>
    </source>
</evidence>
<keyword evidence="8" id="KW-0238">DNA-binding</keyword>
<keyword evidence="7" id="KW-0239">DNA-directed DNA polymerase</keyword>
<dbReference type="Gene3D" id="1.10.1660.10">
    <property type="match status" value="1"/>
</dbReference>
<evidence type="ECO:0000256" key="5">
    <source>
        <dbReference type="ARBA" id="ARBA00022695"/>
    </source>
</evidence>
<dbReference type="EMBL" id="BAAABX010000048">
    <property type="protein sequence ID" value="GAA0417325.1"/>
    <property type="molecule type" value="Genomic_DNA"/>
</dbReference>
<reference evidence="10 11" key="1">
    <citation type="journal article" date="2019" name="Int. J. Syst. Evol. Microbiol.">
        <title>The Global Catalogue of Microorganisms (GCM) 10K type strain sequencing project: providing services to taxonomists for standard genome sequencing and annotation.</title>
        <authorList>
            <consortium name="The Broad Institute Genomics Platform"/>
            <consortium name="The Broad Institute Genome Sequencing Center for Infectious Disease"/>
            <person name="Wu L."/>
            <person name="Ma J."/>
        </authorList>
    </citation>
    <scope>NUCLEOTIDE SEQUENCE [LARGE SCALE GENOMIC DNA]</scope>
    <source>
        <strain evidence="10 11">JCM 4788</strain>
    </source>
</reference>
<dbReference type="Proteomes" id="UP001500879">
    <property type="component" value="Unassembled WGS sequence"/>
</dbReference>
<evidence type="ECO:0000256" key="7">
    <source>
        <dbReference type="ARBA" id="ARBA00022932"/>
    </source>
</evidence>
<evidence type="ECO:0000256" key="2">
    <source>
        <dbReference type="ARBA" id="ARBA00010752"/>
    </source>
</evidence>
<dbReference type="PANTHER" id="PTHR30478">
    <property type="entry name" value="DNA POLYMERASE III SUBUNIT BETA"/>
    <property type="match status" value="1"/>
</dbReference>
<keyword evidence="11" id="KW-1185">Reference proteome</keyword>
<sequence>MNDTAQELMSIGAFARRVGLTPSALRFYDDCGVLRPAAVDGATGYRSYAPAQEARAVLVRRLREAGLPLTDTAVVLDGAPEEARAVLEEHARRAGETADAARSVIGGILDGLPGAATTTTARVDGAELAGAVRQVASAAATGAAREEFPVLGGILLELGGQEVRLVATDRYRLAVRALWPDAACGPSRRIVVDAHEMREIAAWALRLPEVVIEADEQGARLRGGGEERAVAAAGGTFPDYRLVLDDRPALRHRVITDRSALRTALAESGGTGPVTLRTAGRHLALDCRDAEGAGLPAVCVGEPPCLAFDPELLIAALDAGVGPDVLMEIEAPDRPVVIRSADQGSFTTLAMPVLVPEAARPPAEGKRLALRGRRM</sequence>
<evidence type="ECO:0000313" key="11">
    <source>
        <dbReference type="Proteomes" id="UP001500879"/>
    </source>
</evidence>
<evidence type="ECO:0000259" key="9">
    <source>
        <dbReference type="PROSITE" id="PS50937"/>
    </source>
</evidence>
<dbReference type="SUPFAM" id="SSF55979">
    <property type="entry name" value="DNA clamp"/>
    <property type="match status" value="2"/>
</dbReference>
<comment type="similarity">
    <text evidence="2">Belongs to the beta sliding clamp family.</text>
</comment>
<evidence type="ECO:0000256" key="1">
    <source>
        <dbReference type="ARBA" id="ARBA00004496"/>
    </source>
</evidence>
<name>A0ABN0YX47_9ACTN</name>
<keyword evidence="3" id="KW-0963">Cytoplasm</keyword>
<dbReference type="Gene3D" id="3.10.150.10">
    <property type="entry name" value="DNA Polymerase III, subunit A, domain 2"/>
    <property type="match status" value="2"/>
</dbReference>
<accession>A0ABN0YX47</accession>
<dbReference type="Pfam" id="PF13411">
    <property type="entry name" value="MerR_1"/>
    <property type="match status" value="1"/>
</dbReference>
<dbReference type="InterPro" id="IPR046938">
    <property type="entry name" value="DNA_clamp_sf"/>
</dbReference>
<comment type="subcellular location">
    <subcellularLocation>
        <location evidence="1">Cytoplasm</location>
    </subcellularLocation>
</comment>
<comment type="caution">
    <text evidence="10">The sequence shown here is derived from an EMBL/GenBank/DDBJ whole genome shotgun (WGS) entry which is preliminary data.</text>
</comment>
<protein>
    <submittedName>
        <fullName evidence="10">MerR family transcriptional regulator</fullName>
    </submittedName>
</protein>